<sequence>MRLRWLCLAVVSFGLVGCLGAPEGVHPVKNFQLERYLGQWYEIARLDHSFERGMSSVSANYSMREDGGVAVLNAGFTNDSQEWGEAEGKAYFVETPDVGHLKVSFFGPFYGSYIIFELDSVGYQYAFVAGMDTDYLWFLSRTPEVSGELINHFIELSATLGFDTENLIFVDHQKHR</sequence>
<dbReference type="GO" id="GO:0009279">
    <property type="term" value="C:cell outer membrane"/>
    <property type="evidence" value="ECO:0007669"/>
    <property type="project" value="UniProtKB-SubCell"/>
</dbReference>
<dbReference type="PANTHER" id="PTHR10612:SF34">
    <property type="entry name" value="APOLIPOPROTEIN D"/>
    <property type="match status" value="1"/>
</dbReference>
<evidence type="ECO:0000256" key="12">
    <source>
        <dbReference type="PIRNR" id="PIRNR036893"/>
    </source>
</evidence>
<evidence type="ECO:0000259" key="14">
    <source>
        <dbReference type="Pfam" id="PF08212"/>
    </source>
</evidence>
<evidence type="ECO:0000256" key="5">
    <source>
        <dbReference type="ARBA" id="ARBA00023121"/>
    </source>
</evidence>
<comment type="subcellular location">
    <subcellularLocation>
        <location evidence="1">Cell outer membrane</location>
        <topology evidence="1">Lipid-anchor</topology>
    </subcellularLocation>
</comment>
<evidence type="ECO:0000256" key="4">
    <source>
        <dbReference type="ARBA" id="ARBA00022729"/>
    </source>
</evidence>
<dbReference type="InterPro" id="IPR047202">
    <property type="entry name" value="Lipocalin_Blc-like_dom"/>
</dbReference>
<gene>
    <name evidence="15" type="ORF">ABS24_00550</name>
</gene>
<comment type="similarity">
    <text evidence="2 12">Belongs to the calycin superfamily. Lipocalin family.</text>
</comment>
<proteinExistence type="inferred from homology"/>
<evidence type="ECO:0000256" key="13">
    <source>
        <dbReference type="PIRSR" id="PIRSR036893-52"/>
    </source>
</evidence>
<dbReference type="Proteomes" id="UP000051213">
    <property type="component" value="Unassembled WGS sequence"/>
</dbReference>
<comment type="subunit">
    <text evidence="3 12">Homodimer.</text>
</comment>
<dbReference type="Gene3D" id="2.40.128.20">
    <property type="match status" value="1"/>
</dbReference>
<keyword evidence="4 12" id="KW-0732">Signal</keyword>
<name>A0A0R2U2E7_9GAMM</name>
<comment type="caution">
    <text evidence="15">The sequence shown here is derived from an EMBL/GenBank/DDBJ whole genome shotgun (WGS) entry which is preliminary data.</text>
</comment>
<evidence type="ECO:0000256" key="3">
    <source>
        <dbReference type="ARBA" id="ARBA00011738"/>
    </source>
</evidence>
<reference evidence="15 16" key="1">
    <citation type="submission" date="2015-10" db="EMBL/GenBank/DDBJ databases">
        <title>Metagenome-Assembled Genomes uncover a global brackish microbiome.</title>
        <authorList>
            <person name="Hugerth L.W."/>
            <person name="Larsson J."/>
            <person name="Alneberg J."/>
            <person name="Lindh M.V."/>
            <person name="Legrand C."/>
            <person name="Pinhassi J."/>
            <person name="Andersson A.F."/>
        </authorList>
    </citation>
    <scope>NUCLEOTIDE SEQUENCE [LARGE SCALE GENOMIC DNA]</scope>
    <source>
        <strain evidence="15">BACL26 MAG-121220-bin70</strain>
    </source>
</reference>
<dbReference type="InterPro" id="IPR002446">
    <property type="entry name" value="Lipocalin_bac"/>
</dbReference>
<dbReference type="GO" id="GO:0006950">
    <property type="term" value="P:response to stress"/>
    <property type="evidence" value="ECO:0007669"/>
    <property type="project" value="UniProtKB-ARBA"/>
</dbReference>
<dbReference type="PANTHER" id="PTHR10612">
    <property type="entry name" value="APOLIPOPROTEIN D"/>
    <property type="match status" value="1"/>
</dbReference>
<dbReference type="SUPFAM" id="SSF50814">
    <property type="entry name" value="Lipocalins"/>
    <property type="match status" value="1"/>
</dbReference>
<feature type="chain" id="PRO_5013437002" description="Outer membrane lipoprotein Blc" evidence="12">
    <location>
        <begin position="22"/>
        <end position="176"/>
    </location>
</feature>
<evidence type="ECO:0000256" key="11">
    <source>
        <dbReference type="ARBA" id="ARBA00071217"/>
    </source>
</evidence>
<evidence type="ECO:0000256" key="9">
    <source>
        <dbReference type="ARBA" id="ARBA00023288"/>
    </source>
</evidence>
<dbReference type="FunFam" id="2.40.128.20:FF:000002">
    <property type="entry name" value="Outer membrane lipoprotein Blc"/>
    <property type="match status" value="1"/>
</dbReference>
<dbReference type="PROSITE" id="PS51257">
    <property type="entry name" value="PROKAR_LIPOPROTEIN"/>
    <property type="match status" value="1"/>
</dbReference>
<feature type="lipid moiety-binding region" description="S-diacylglycerol cysteine" evidence="13">
    <location>
        <position position="18"/>
    </location>
</feature>
<dbReference type="InterPro" id="IPR000566">
    <property type="entry name" value="Lipocln_cytosolic_FA-bd_dom"/>
</dbReference>
<evidence type="ECO:0000256" key="1">
    <source>
        <dbReference type="ARBA" id="ARBA00004459"/>
    </source>
</evidence>
<comment type="function">
    <text evidence="10 12">Involved in the storage or transport of lipids necessary for membrane maintenance under stressful conditions. Displays a binding preference for lysophospholipids.</text>
</comment>
<protein>
    <recommendedName>
        <fullName evidence="11 12">Outer membrane lipoprotein Blc</fullName>
    </recommendedName>
</protein>
<dbReference type="InterPro" id="IPR022272">
    <property type="entry name" value="Lipocalin_CS"/>
</dbReference>
<evidence type="ECO:0000256" key="2">
    <source>
        <dbReference type="ARBA" id="ARBA00006889"/>
    </source>
</evidence>
<feature type="lipid moiety-binding region" description="N-palmitoyl cysteine" evidence="13">
    <location>
        <position position="18"/>
    </location>
</feature>
<feature type="domain" description="Lipocalin/cytosolic fatty-acid binding" evidence="14">
    <location>
        <begin position="32"/>
        <end position="170"/>
    </location>
</feature>
<keyword evidence="8 12" id="KW-0998">Cell outer membrane</keyword>
<evidence type="ECO:0000313" key="15">
    <source>
        <dbReference type="EMBL" id="KRO93214.1"/>
    </source>
</evidence>
<feature type="signal peptide" evidence="12">
    <location>
        <begin position="1"/>
        <end position="21"/>
    </location>
</feature>
<evidence type="ECO:0000256" key="7">
    <source>
        <dbReference type="ARBA" id="ARBA00023139"/>
    </source>
</evidence>
<dbReference type="GO" id="GO:0008289">
    <property type="term" value="F:lipid binding"/>
    <property type="evidence" value="ECO:0007669"/>
    <property type="project" value="UniProtKB-UniRule"/>
</dbReference>
<dbReference type="AlphaFoldDB" id="A0A0R2U2E7"/>
<evidence type="ECO:0000256" key="10">
    <source>
        <dbReference type="ARBA" id="ARBA00057024"/>
    </source>
</evidence>
<evidence type="ECO:0000313" key="16">
    <source>
        <dbReference type="Proteomes" id="UP000051213"/>
    </source>
</evidence>
<dbReference type="InterPro" id="IPR012674">
    <property type="entry name" value="Calycin"/>
</dbReference>
<dbReference type="EMBL" id="LICA01000277">
    <property type="protein sequence ID" value="KRO93214.1"/>
    <property type="molecule type" value="Genomic_DNA"/>
</dbReference>
<keyword evidence="9 12" id="KW-0449">Lipoprotein</keyword>
<dbReference type="CDD" id="cd19438">
    <property type="entry name" value="lipocalin_Blc-like"/>
    <property type="match status" value="1"/>
</dbReference>
<keyword evidence="7 13" id="KW-0564">Palmitate</keyword>
<keyword evidence="5 12" id="KW-0446">Lipid-binding</keyword>
<dbReference type="InterPro" id="IPR022271">
    <property type="entry name" value="Lipocalin_ApoD"/>
</dbReference>
<dbReference type="PIRSF" id="PIRSF036893">
    <property type="entry name" value="Lipocalin_ApoD"/>
    <property type="match status" value="1"/>
</dbReference>
<dbReference type="PRINTS" id="PR01171">
    <property type="entry name" value="BCTLIPOCALIN"/>
</dbReference>
<accession>A0A0R2U2E7</accession>
<evidence type="ECO:0000256" key="8">
    <source>
        <dbReference type="ARBA" id="ARBA00023237"/>
    </source>
</evidence>
<dbReference type="PROSITE" id="PS00213">
    <property type="entry name" value="LIPOCALIN"/>
    <property type="match status" value="1"/>
</dbReference>
<keyword evidence="6 12" id="KW-0472">Membrane</keyword>
<evidence type="ECO:0000256" key="6">
    <source>
        <dbReference type="ARBA" id="ARBA00023136"/>
    </source>
</evidence>
<dbReference type="Pfam" id="PF08212">
    <property type="entry name" value="Lipocalin_2"/>
    <property type="match status" value="1"/>
</dbReference>
<organism evidence="15 16">
    <name type="scientific">SAR92 bacterium BACL26 MAG-121220-bin70</name>
    <dbReference type="NCBI Taxonomy" id="1655626"/>
    <lineage>
        <taxon>Bacteria</taxon>
        <taxon>Pseudomonadati</taxon>
        <taxon>Pseudomonadota</taxon>
        <taxon>Gammaproteobacteria</taxon>
        <taxon>Cellvibrionales</taxon>
        <taxon>Porticoccaceae</taxon>
        <taxon>SAR92 clade</taxon>
    </lineage>
</organism>